<evidence type="ECO:0000256" key="1">
    <source>
        <dbReference type="ARBA" id="ARBA00023015"/>
    </source>
</evidence>
<dbReference type="SMART" id="SM00421">
    <property type="entry name" value="HTH_LUXR"/>
    <property type="match status" value="1"/>
</dbReference>
<protein>
    <recommendedName>
        <fullName evidence="4">HTH luxR-type domain-containing protein</fullName>
    </recommendedName>
</protein>
<feature type="domain" description="HTH luxR-type" evidence="4">
    <location>
        <begin position="322"/>
        <end position="387"/>
    </location>
</feature>
<evidence type="ECO:0000313" key="6">
    <source>
        <dbReference type="Proteomes" id="UP000216752"/>
    </source>
</evidence>
<evidence type="ECO:0000259" key="4">
    <source>
        <dbReference type="PROSITE" id="PS50043"/>
    </source>
</evidence>
<dbReference type="SUPFAM" id="SSF46894">
    <property type="entry name" value="C-terminal effector domain of the bipartite response regulators"/>
    <property type="match status" value="1"/>
</dbReference>
<dbReference type="InterPro" id="IPR016032">
    <property type="entry name" value="Sig_transdc_resp-reg_C-effctor"/>
</dbReference>
<dbReference type="PANTHER" id="PTHR44688:SF16">
    <property type="entry name" value="DNA-BINDING TRANSCRIPTIONAL ACTIVATOR DEVR_DOSR"/>
    <property type="match status" value="1"/>
</dbReference>
<gene>
    <name evidence="5" type="ORF">SPSIL_023940</name>
</gene>
<keyword evidence="3" id="KW-0804">Transcription</keyword>
<evidence type="ECO:0000256" key="2">
    <source>
        <dbReference type="ARBA" id="ARBA00023125"/>
    </source>
</evidence>
<keyword evidence="1" id="KW-0805">Transcription regulation</keyword>
<sequence length="395" mass="45892">MKTSLAKQDTILEFLYELDSSPAEFAPHMLVLLNKYFGFEKIAFLNCREINIFDIFNFDETEWEKQKFKNVLESTYAIKDPDSLLQQYNTFYYSMDFMTFDKLPEKMNNQNIILSSQLPRNNIDINYKKYLESLSMQYFLVTYLLDENKSCLGRIVLANSKESGNFKRRDIQIMSSISKHISYRYFHFLKQKAIVKRLDILNKCNFNISIGIILADNKFNVVESNKAAVEYCSEILEFQTNAIYKASINSKYQGQQQVVNIVTDNITSVKKNNAETVFKTYCATYICTITPCITHDIHNNLETLYYIYISKQVKSDQDNLEKFAQLYNLTTQELAIISLVKEGASSIEISQKLFISKHTVKSHFTNIYRKMNVSGRVSLLHKLTCISNKTDSASM</sequence>
<reference evidence="5" key="1">
    <citation type="submission" date="2024-05" db="EMBL/GenBank/DDBJ databases">
        <title>Isolation and characterization of Sporomusa carbonis sp. nov., a carboxydotrophic hydrogenogen in the genus of Sporomusa isolated from a charcoal burning pile.</title>
        <authorList>
            <person name="Boeer T."/>
            <person name="Rosenbaum F."/>
            <person name="Eysell L."/>
            <person name="Mueller V."/>
            <person name="Daniel R."/>
            <person name="Poehlein A."/>
        </authorList>
    </citation>
    <scope>NUCLEOTIDE SEQUENCE [LARGE SCALE GENOMIC DNA]</scope>
    <source>
        <strain evidence="5">DSM 10669</strain>
    </source>
</reference>
<dbReference type="InterPro" id="IPR000792">
    <property type="entry name" value="Tscrpt_reg_LuxR_C"/>
</dbReference>
<dbReference type="PROSITE" id="PS00622">
    <property type="entry name" value="HTH_LUXR_1"/>
    <property type="match status" value="1"/>
</dbReference>
<name>A0ABZ3IKQ9_9FIRM</name>
<accession>A0ABZ3IKQ9</accession>
<dbReference type="Pfam" id="PF00196">
    <property type="entry name" value="GerE"/>
    <property type="match status" value="1"/>
</dbReference>
<dbReference type="PRINTS" id="PR00038">
    <property type="entry name" value="HTHLUXR"/>
</dbReference>
<dbReference type="RefSeq" id="WP_094607528.1">
    <property type="nucleotide sequence ID" value="NZ_CP155573.1"/>
</dbReference>
<dbReference type="PROSITE" id="PS50043">
    <property type="entry name" value="HTH_LUXR_2"/>
    <property type="match status" value="1"/>
</dbReference>
<keyword evidence="6" id="KW-1185">Reference proteome</keyword>
<organism evidence="5 6">
    <name type="scientific">Sporomusa silvacetica DSM 10669</name>
    <dbReference type="NCBI Taxonomy" id="1123289"/>
    <lineage>
        <taxon>Bacteria</taxon>
        <taxon>Bacillati</taxon>
        <taxon>Bacillota</taxon>
        <taxon>Negativicutes</taxon>
        <taxon>Selenomonadales</taxon>
        <taxon>Sporomusaceae</taxon>
        <taxon>Sporomusa</taxon>
    </lineage>
</organism>
<evidence type="ECO:0000313" key="5">
    <source>
        <dbReference type="EMBL" id="XFO66244.1"/>
    </source>
</evidence>
<dbReference type="InterPro" id="IPR036388">
    <property type="entry name" value="WH-like_DNA-bd_sf"/>
</dbReference>
<proteinExistence type="predicted"/>
<dbReference type="CDD" id="cd06170">
    <property type="entry name" value="LuxR_C_like"/>
    <property type="match status" value="1"/>
</dbReference>
<dbReference type="Gene3D" id="1.10.10.10">
    <property type="entry name" value="Winged helix-like DNA-binding domain superfamily/Winged helix DNA-binding domain"/>
    <property type="match status" value="1"/>
</dbReference>
<dbReference type="EMBL" id="CP155573">
    <property type="protein sequence ID" value="XFO66244.1"/>
    <property type="molecule type" value="Genomic_DNA"/>
</dbReference>
<dbReference type="PANTHER" id="PTHR44688">
    <property type="entry name" value="DNA-BINDING TRANSCRIPTIONAL ACTIVATOR DEVR_DOSR"/>
    <property type="match status" value="1"/>
</dbReference>
<evidence type="ECO:0000256" key="3">
    <source>
        <dbReference type="ARBA" id="ARBA00023163"/>
    </source>
</evidence>
<dbReference type="Proteomes" id="UP000216752">
    <property type="component" value="Chromosome"/>
</dbReference>
<keyword evidence="2" id="KW-0238">DNA-binding</keyword>